<feature type="chain" id="PRO_5038409007" description="Intersectin-EH binding protein Ibp1" evidence="1">
    <location>
        <begin position="28"/>
        <end position="161"/>
    </location>
</feature>
<evidence type="ECO:0000256" key="1">
    <source>
        <dbReference type="SAM" id="SignalP"/>
    </source>
</evidence>
<evidence type="ECO:0008006" key="4">
    <source>
        <dbReference type="Google" id="ProtNLM"/>
    </source>
</evidence>
<keyword evidence="3" id="KW-1185">Reference proteome</keyword>
<organism evidence="2 3">
    <name type="scientific">Mycobacterium vicinigordonae</name>
    <dbReference type="NCBI Taxonomy" id="1719132"/>
    <lineage>
        <taxon>Bacteria</taxon>
        <taxon>Bacillati</taxon>
        <taxon>Actinomycetota</taxon>
        <taxon>Actinomycetes</taxon>
        <taxon>Mycobacteriales</taxon>
        <taxon>Mycobacteriaceae</taxon>
        <taxon>Mycobacterium</taxon>
    </lineage>
</organism>
<feature type="signal peptide" evidence="1">
    <location>
        <begin position="1"/>
        <end position="27"/>
    </location>
</feature>
<dbReference type="KEGG" id="mgor:H0P51_11490"/>
<reference evidence="3" key="1">
    <citation type="submission" date="2020-07" db="EMBL/GenBank/DDBJ databases">
        <title>Description of Mycobacterium gordonae subsp. intergordonae subsp.nov. and Mycobacterium gordonae subsp. gordonae subsp. nov.</title>
        <authorList>
            <person name="Yu X."/>
        </authorList>
    </citation>
    <scope>NUCLEOTIDE SEQUENCE [LARGE SCALE GENOMIC DNA]</scope>
    <source>
        <strain evidence="3">24</strain>
    </source>
</reference>
<name>A0A7D6HXL2_9MYCO</name>
<dbReference type="EMBL" id="CP059165">
    <property type="protein sequence ID" value="QLL09433.1"/>
    <property type="molecule type" value="Genomic_DNA"/>
</dbReference>
<reference evidence="2 3" key="2">
    <citation type="submission" date="2020-07" db="EMBL/GenBank/DDBJ databases">
        <authorList>
            <person name="Yu X."/>
        </authorList>
    </citation>
    <scope>NUCLEOTIDE SEQUENCE [LARGE SCALE GENOMIC DNA]</scope>
    <source>
        <strain evidence="3">24</strain>
    </source>
</reference>
<gene>
    <name evidence="2" type="ORF">H0P51_11490</name>
</gene>
<reference evidence="3" key="3">
    <citation type="submission" date="2023-07" db="EMBL/GenBank/DDBJ databases">
        <title>Description of Mycobacterium gordonae subsp. intergordonae subsp.nov. and Mycobacterium gordonae subsp. gordonae subsp. nov.</title>
        <authorList>
            <person name="Huang H."/>
        </authorList>
    </citation>
    <scope>NUCLEOTIDE SEQUENCE [LARGE SCALE GENOMIC DNA]</scope>
    <source>
        <strain evidence="3">24</strain>
    </source>
</reference>
<dbReference type="Proteomes" id="UP000510682">
    <property type="component" value="Chromosome"/>
</dbReference>
<protein>
    <recommendedName>
        <fullName evidence="4">Intersectin-EH binding protein Ibp1</fullName>
    </recommendedName>
</protein>
<proteinExistence type="predicted"/>
<dbReference type="RefSeq" id="WP_180918157.1">
    <property type="nucleotide sequence ID" value="NZ_CP059165.1"/>
</dbReference>
<accession>A0A7D6HXL2</accession>
<sequence length="161" mass="15377">MTSGSRITSGIRAALLAAALVGLPATSADVPANAMPGFAADDPDPTLPTGPNDPRCIGMPGLAQCQGGPFAQPAAPAGPKVPTSPFDPTCATMPADGACAGGPYAIPSAPAQPVPAAPSPAVPAPAMPSPALPAPAVPEPVVPAMPAMPAPDSTGGMPGHI</sequence>
<keyword evidence="1" id="KW-0732">Signal</keyword>
<evidence type="ECO:0000313" key="2">
    <source>
        <dbReference type="EMBL" id="QLL09433.1"/>
    </source>
</evidence>
<evidence type="ECO:0000313" key="3">
    <source>
        <dbReference type="Proteomes" id="UP000510682"/>
    </source>
</evidence>
<dbReference type="AlphaFoldDB" id="A0A7D6HXL2"/>